<gene>
    <name evidence="1" type="ORF">OJAG_04200</name>
</gene>
<dbReference type="Proteomes" id="UP000076447">
    <property type="component" value="Unassembled WGS sequence"/>
</dbReference>
<dbReference type="InterPro" id="IPR004155">
    <property type="entry name" value="PBS_lyase_HEAT"/>
</dbReference>
<dbReference type="SUPFAM" id="SSF48371">
    <property type="entry name" value="ARM repeat"/>
    <property type="match status" value="1"/>
</dbReference>
<reference evidence="1 2" key="1">
    <citation type="submission" date="2016-01" db="EMBL/GenBank/DDBJ databases">
        <title>Genome sequence of Oerskovia enterophila VJag, an agar and cellulose degrading bacterium.</title>
        <authorList>
            <person name="Poehlein A."/>
            <person name="Jag V."/>
            <person name="Bengelsdorf F."/>
            <person name="Duerre P."/>
            <person name="Daniel R."/>
        </authorList>
    </citation>
    <scope>NUCLEOTIDE SEQUENCE [LARGE SCALE GENOMIC DNA]</scope>
    <source>
        <strain evidence="1 2">VJag</strain>
    </source>
</reference>
<comment type="caution">
    <text evidence="1">The sequence shown here is derived from an EMBL/GenBank/DDBJ whole genome shotgun (WGS) entry which is preliminary data.</text>
</comment>
<evidence type="ECO:0000313" key="2">
    <source>
        <dbReference type="Proteomes" id="UP000076447"/>
    </source>
</evidence>
<dbReference type="PATRIC" id="fig|43678.3.peg.446"/>
<sequence length="275" mass="29367">MTDDLVARLLDPDPEVHEDAVDDAAERAMNDDQGAVDALRDVVLHVERYPIGTFERTLNRLYAFANPSLEPAMMRALESGVSATWYLTAACARAGFRGAVPYALALLGSPVTSERSVGCEVLGDLDAHEAVPHLVARLGDPEHVVREAAAGALAGLGGADAVDALRRELVEHRFPLLGNVANALGSIDPDQSVWLLDQACAPDVDTRYWAVRALGRTGSERAHERLLHVAADPAEETVAIANGSTVASAARKSLKTWQRVRRVRTGTPSASADPL</sequence>
<dbReference type="RefSeq" id="WP_068706917.1">
    <property type="nucleotide sequence ID" value="NZ_LRIE01000038.1"/>
</dbReference>
<dbReference type="SMART" id="SM00567">
    <property type="entry name" value="EZ_HEAT"/>
    <property type="match status" value="3"/>
</dbReference>
<protein>
    <submittedName>
        <fullName evidence="1">PBS lyase HEAT-like repeat protein</fullName>
    </submittedName>
</protein>
<dbReference type="OrthoDB" id="4007447at2"/>
<keyword evidence="1" id="KW-0456">Lyase</keyword>
<dbReference type="EMBL" id="LRIE01000038">
    <property type="protein sequence ID" value="KZM36892.1"/>
    <property type="molecule type" value="Genomic_DNA"/>
</dbReference>
<dbReference type="InterPro" id="IPR011989">
    <property type="entry name" value="ARM-like"/>
</dbReference>
<organism evidence="1 2">
    <name type="scientific">Oerskovia enterophila</name>
    <dbReference type="NCBI Taxonomy" id="43678"/>
    <lineage>
        <taxon>Bacteria</taxon>
        <taxon>Bacillati</taxon>
        <taxon>Actinomycetota</taxon>
        <taxon>Actinomycetes</taxon>
        <taxon>Micrococcales</taxon>
        <taxon>Cellulomonadaceae</taxon>
        <taxon>Oerskovia</taxon>
    </lineage>
</organism>
<dbReference type="AlphaFoldDB" id="A0A163SYM6"/>
<dbReference type="Pfam" id="PF13646">
    <property type="entry name" value="HEAT_2"/>
    <property type="match status" value="2"/>
</dbReference>
<dbReference type="STRING" id="43678.OJAG_04200"/>
<name>A0A163SYM6_9CELL</name>
<dbReference type="GO" id="GO:0016829">
    <property type="term" value="F:lyase activity"/>
    <property type="evidence" value="ECO:0007669"/>
    <property type="project" value="UniProtKB-KW"/>
</dbReference>
<dbReference type="Gene3D" id="1.25.10.10">
    <property type="entry name" value="Leucine-rich Repeat Variant"/>
    <property type="match status" value="2"/>
</dbReference>
<proteinExistence type="predicted"/>
<evidence type="ECO:0000313" key="1">
    <source>
        <dbReference type="EMBL" id="KZM36892.1"/>
    </source>
</evidence>
<dbReference type="InterPro" id="IPR016024">
    <property type="entry name" value="ARM-type_fold"/>
</dbReference>
<accession>A0A163SYM6</accession>